<dbReference type="Gene3D" id="3.40.50.720">
    <property type="entry name" value="NAD(P)-binding Rossmann-like Domain"/>
    <property type="match status" value="1"/>
</dbReference>
<evidence type="ECO:0000256" key="10">
    <source>
        <dbReference type="RuleBase" id="RU362068"/>
    </source>
</evidence>
<keyword evidence="14" id="KW-1185">Reference proteome</keyword>
<dbReference type="SUPFAM" id="SSF51735">
    <property type="entry name" value="NAD(P)-binding Rossmann-fold domains"/>
    <property type="match status" value="1"/>
</dbReference>
<dbReference type="Pfam" id="PF08546">
    <property type="entry name" value="ApbA_C"/>
    <property type="match status" value="1"/>
</dbReference>
<dbReference type="OrthoDB" id="6530772at2"/>
<dbReference type="InterPro" id="IPR050838">
    <property type="entry name" value="Ketopantoate_reductase"/>
</dbReference>
<evidence type="ECO:0000256" key="1">
    <source>
        <dbReference type="ARBA" id="ARBA00004994"/>
    </source>
</evidence>
<reference evidence="13 14" key="1">
    <citation type="submission" date="2006-03" db="EMBL/GenBank/DDBJ databases">
        <title>Complete sequence of Shewanella denitrificans OS217.</title>
        <authorList>
            <consortium name="US DOE Joint Genome Institute"/>
            <person name="Copeland A."/>
            <person name="Lucas S."/>
            <person name="Lapidus A."/>
            <person name="Barry K."/>
            <person name="Detter J.C."/>
            <person name="Glavina del Rio T."/>
            <person name="Hammon N."/>
            <person name="Israni S."/>
            <person name="Dalin E."/>
            <person name="Tice H."/>
            <person name="Pitluck S."/>
            <person name="Brettin T."/>
            <person name="Bruce D."/>
            <person name="Han C."/>
            <person name="Tapia R."/>
            <person name="Gilna P."/>
            <person name="Kiss H."/>
            <person name="Schmutz J."/>
            <person name="Larimer F."/>
            <person name="Land M."/>
            <person name="Hauser L."/>
            <person name="Kyrpides N."/>
            <person name="Lykidis A."/>
            <person name="Richardson P."/>
        </authorList>
    </citation>
    <scope>NUCLEOTIDE SEQUENCE [LARGE SCALE GENOMIC DNA]</scope>
    <source>
        <strain evidence="14">OS217 / ATCC BAA-1090 / DSM 15013</strain>
    </source>
</reference>
<dbReference type="HOGENOM" id="CLU_031468_0_1_6"/>
<keyword evidence="5 10" id="KW-0566">Pantothenate biosynthesis</keyword>
<dbReference type="AlphaFoldDB" id="Q12R68"/>
<gene>
    <name evidence="13" type="ordered locus">Sden_0768</name>
</gene>
<keyword evidence="6 10" id="KW-0521">NADP</keyword>
<proteinExistence type="inferred from homology"/>
<dbReference type="NCBIfam" id="TIGR00745">
    <property type="entry name" value="apbA_panE"/>
    <property type="match status" value="1"/>
</dbReference>
<comment type="function">
    <text evidence="10">Catalyzes the NADPH-dependent reduction of ketopantoate into pantoic acid.</text>
</comment>
<evidence type="ECO:0000256" key="7">
    <source>
        <dbReference type="ARBA" id="ARBA00023002"/>
    </source>
</evidence>
<protein>
    <recommendedName>
        <fullName evidence="4 10">2-dehydropantoate 2-reductase</fullName>
        <ecNumber evidence="3 10">1.1.1.169</ecNumber>
    </recommendedName>
    <alternativeName>
        <fullName evidence="8 10">Ketopantoate reductase</fullName>
    </alternativeName>
</protein>
<dbReference type="EC" id="1.1.1.169" evidence="3 10"/>
<dbReference type="PANTHER" id="PTHR43765:SF2">
    <property type="entry name" value="2-DEHYDROPANTOATE 2-REDUCTASE"/>
    <property type="match status" value="1"/>
</dbReference>
<evidence type="ECO:0000256" key="9">
    <source>
        <dbReference type="ARBA" id="ARBA00048793"/>
    </source>
</evidence>
<organism evidence="13 14">
    <name type="scientific">Shewanella denitrificans (strain OS217 / ATCC BAA-1090 / DSM 15013)</name>
    <dbReference type="NCBI Taxonomy" id="318161"/>
    <lineage>
        <taxon>Bacteria</taxon>
        <taxon>Pseudomonadati</taxon>
        <taxon>Pseudomonadota</taxon>
        <taxon>Gammaproteobacteria</taxon>
        <taxon>Alteromonadales</taxon>
        <taxon>Shewanellaceae</taxon>
        <taxon>Shewanella</taxon>
    </lineage>
</organism>
<dbReference type="InterPro" id="IPR013328">
    <property type="entry name" value="6PGD_dom2"/>
</dbReference>
<dbReference type="PANTHER" id="PTHR43765">
    <property type="entry name" value="2-DEHYDROPANTOATE 2-REDUCTASE-RELATED"/>
    <property type="match status" value="1"/>
</dbReference>
<feature type="domain" description="Ketopantoate reductase C-terminal" evidence="12">
    <location>
        <begin position="198"/>
        <end position="320"/>
    </location>
</feature>
<dbReference type="KEGG" id="sdn:Sden_0768"/>
<dbReference type="InterPro" id="IPR008927">
    <property type="entry name" value="6-PGluconate_DH-like_C_sf"/>
</dbReference>
<dbReference type="GO" id="GO:0008677">
    <property type="term" value="F:2-dehydropantoate 2-reductase activity"/>
    <property type="evidence" value="ECO:0007669"/>
    <property type="project" value="UniProtKB-EC"/>
</dbReference>
<dbReference type="InterPro" id="IPR003710">
    <property type="entry name" value="ApbA"/>
</dbReference>
<evidence type="ECO:0000313" key="13">
    <source>
        <dbReference type="EMBL" id="ABE54058.1"/>
    </source>
</evidence>
<dbReference type="SUPFAM" id="SSF48179">
    <property type="entry name" value="6-phosphogluconate dehydrogenase C-terminal domain-like"/>
    <property type="match status" value="1"/>
</dbReference>
<evidence type="ECO:0000259" key="11">
    <source>
        <dbReference type="Pfam" id="PF02558"/>
    </source>
</evidence>
<keyword evidence="7 10" id="KW-0560">Oxidoreductase</keyword>
<dbReference type="InterPro" id="IPR013752">
    <property type="entry name" value="KPA_reductase"/>
</dbReference>
<evidence type="ECO:0000256" key="6">
    <source>
        <dbReference type="ARBA" id="ARBA00022857"/>
    </source>
</evidence>
<dbReference type="InterPro" id="IPR013332">
    <property type="entry name" value="KPR_N"/>
</dbReference>
<dbReference type="EMBL" id="CP000302">
    <property type="protein sequence ID" value="ABE54058.1"/>
    <property type="molecule type" value="Genomic_DNA"/>
</dbReference>
<dbReference type="GO" id="GO:0050661">
    <property type="term" value="F:NADP binding"/>
    <property type="evidence" value="ECO:0007669"/>
    <property type="project" value="TreeGrafter"/>
</dbReference>
<dbReference type="InterPro" id="IPR036291">
    <property type="entry name" value="NAD(P)-bd_dom_sf"/>
</dbReference>
<dbReference type="eggNOG" id="COG1893">
    <property type="taxonomic scope" value="Bacteria"/>
</dbReference>
<evidence type="ECO:0000256" key="3">
    <source>
        <dbReference type="ARBA" id="ARBA00013014"/>
    </source>
</evidence>
<dbReference type="STRING" id="318161.Sden_0768"/>
<feature type="domain" description="Ketopantoate reductase N-terminal" evidence="11">
    <location>
        <begin position="15"/>
        <end position="172"/>
    </location>
</feature>
<comment type="pathway">
    <text evidence="1 10">Cofactor biosynthesis; (R)-pantothenate biosynthesis; (R)-pantoate from 3-methyl-2-oxobutanoate: step 2/2.</text>
</comment>
<comment type="similarity">
    <text evidence="2 10">Belongs to the ketopantoate reductase family.</text>
</comment>
<evidence type="ECO:0000256" key="4">
    <source>
        <dbReference type="ARBA" id="ARBA00019465"/>
    </source>
</evidence>
<name>Q12R68_SHEDO</name>
<dbReference type="FunFam" id="1.10.1040.10:FF:000017">
    <property type="entry name" value="2-dehydropantoate 2-reductase"/>
    <property type="match status" value="1"/>
</dbReference>
<sequence>MTPSAEDVLQNTANIAVLGVGAVGQLICHQLTAKAAKVLLLTRDVSGPQTLTCQPLMDASATSCVPDSVTHQYPSLITTNLTAEHLAHIRLLIVTTKAYQVVALLTPLLAKLRADCHILLLHNGMGPHLALSVLLAQHPAMGLSLGTTSQGAMRLSQWQIKHTGTGLTQLGHGFGAVINDNYRALLLDAIPDSHWQDDIITSLWQKLAINCAINPLTAIHQCQNGALAAPQHQDTISQLLLELIPVAKAQGVKLELDNLLEKVNQVIHLTAQNYSSMYQDITHHRPTEIAQINGYVSQCAQEYGLKTPLHHAILASIKSLEAQD</sequence>
<evidence type="ECO:0000256" key="5">
    <source>
        <dbReference type="ARBA" id="ARBA00022655"/>
    </source>
</evidence>
<dbReference type="Proteomes" id="UP000001982">
    <property type="component" value="Chromosome"/>
</dbReference>
<evidence type="ECO:0000259" key="12">
    <source>
        <dbReference type="Pfam" id="PF08546"/>
    </source>
</evidence>
<accession>Q12R68</accession>
<dbReference type="RefSeq" id="WP_011495223.1">
    <property type="nucleotide sequence ID" value="NC_007954.1"/>
</dbReference>
<comment type="catalytic activity">
    <reaction evidence="9 10">
        <text>(R)-pantoate + NADP(+) = 2-dehydropantoate + NADPH + H(+)</text>
        <dbReference type="Rhea" id="RHEA:16233"/>
        <dbReference type="ChEBI" id="CHEBI:11561"/>
        <dbReference type="ChEBI" id="CHEBI:15378"/>
        <dbReference type="ChEBI" id="CHEBI:15980"/>
        <dbReference type="ChEBI" id="CHEBI:57783"/>
        <dbReference type="ChEBI" id="CHEBI:58349"/>
        <dbReference type="EC" id="1.1.1.169"/>
    </reaction>
</comment>
<evidence type="ECO:0000313" key="14">
    <source>
        <dbReference type="Proteomes" id="UP000001982"/>
    </source>
</evidence>
<dbReference type="GO" id="GO:0015940">
    <property type="term" value="P:pantothenate biosynthetic process"/>
    <property type="evidence" value="ECO:0007669"/>
    <property type="project" value="UniProtKB-UniPathway"/>
</dbReference>
<dbReference type="GO" id="GO:0005737">
    <property type="term" value="C:cytoplasm"/>
    <property type="evidence" value="ECO:0007669"/>
    <property type="project" value="TreeGrafter"/>
</dbReference>
<evidence type="ECO:0000256" key="8">
    <source>
        <dbReference type="ARBA" id="ARBA00032024"/>
    </source>
</evidence>
<dbReference type="UniPathway" id="UPA00028">
    <property type="reaction ID" value="UER00004"/>
</dbReference>
<dbReference type="Pfam" id="PF02558">
    <property type="entry name" value="ApbA"/>
    <property type="match status" value="1"/>
</dbReference>
<dbReference type="Gene3D" id="1.10.1040.10">
    <property type="entry name" value="N-(1-d-carboxylethyl)-l-norvaline Dehydrogenase, domain 2"/>
    <property type="match status" value="1"/>
</dbReference>
<evidence type="ECO:0000256" key="2">
    <source>
        <dbReference type="ARBA" id="ARBA00007870"/>
    </source>
</evidence>